<organism evidence="1 2">
    <name type="scientific">Peribacillus frigoritolerans</name>
    <dbReference type="NCBI Taxonomy" id="450367"/>
    <lineage>
        <taxon>Bacteria</taxon>
        <taxon>Bacillati</taxon>
        <taxon>Bacillota</taxon>
        <taxon>Bacilli</taxon>
        <taxon>Bacillales</taxon>
        <taxon>Bacillaceae</taxon>
        <taxon>Peribacillus</taxon>
    </lineage>
</organism>
<comment type="caution">
    <text evidence="1">The sequence shown here is derived from an EMBL/GenBank/DDBJ whole genome shotgun (WGS) entry which is preliminary data.</text>
</comment>
<dbReference type="AlphaFoldDB" id="A0A941FK18"/>
<protein>
    <submittedName>
        <fullName evidence="1">Uncharacterized protein</fullName>
    </submittedName>
</protein>
<gene>
    <name evidence="1" type="ORF">KEH51_26365</name>
</gene>
<dbReference type="Proteomes" id="UP000680045">
    <property type="component" value="Unassembled WGS sequence"/>
</dbReference>
<dbReference type="EMBL" id="JAGTPW010000070">
    <property type="protein sequence ID" value="MBR8646133.1"/>
    <property type="molecule type" value="Genomic_DNA"/>
</dbReference>
<name>A0A941FK18_9BACI</name>
<sequence length="95" mass="11208">MLSIPDDKIRPFITITIDQPTFSDQNIHEIQEPFFFLMKENQVFAYIRMDDLPLNEKITTVDQLLQYAFSIDNVCKLHLTFPCRICFKLSVSLSY</sequence>
<evidence type="ECO:0000313" key="1">
    <source>
        <dbReference type="EMBL" id="MBR8646133.1"/>
    </source>
</evidence>
<reference evidence="1" key="1">
    <citation type="submission" date="2021-04" db="EMBL/GenBank/DDBJ databases">
        <title>Whole genome sequencing of Enterococci isolates from hospitalized patients.</title>
        <authorList>
            <person name="Ogoti B.M."/>
            <person name="Onyambu F.G."/>
        </authorList>
    </citation>
    <scope>NUCLEOTIDE SEQUENCE</scope>
    <source>
        <strain evidence="1">242</strain>
    </source>
</reference>
<accession>A0A941FK18</accession>
<proteinExistence type="predicted"/>
<evidence type="ECO:0000313" key="2">
    <source>
        <dbReference type="Proteomes" id="UP000680045"/>
    </source>
</evidence>